<dbReference type="EMBL" id="MCGO01000006">
    <property type="protein sequence ID" value="ORY50970.1"/>
    <property type="molecule type" value="Genomic_DNA"/>
</dbReference>
<dbReference type="InterPro" id="IPR009000">
    <property type="entry name" value="Transl_B-barrel_sf"/>
</dbReference>
<dbReference type="Gene3D" id="3.30.980.10">
    <property type="entry name" value="Threonyl-trna Synthetase, Chain A, domain 2"/>
    <property type="match status" value="1"/>
</dbReference>
<evidence type="ECO:0000259" key="6">
    <source>
        <dbReference type="PROSITE" id="PS50860"/>
    </source>
</evidence>
<evidence type="ECO:0000256" key="3">
    <source>
        <dbReference type="ARBA" id="ARBA00008429"/>
    </source>
</evidence>
<protein>
    <submittedName>
        <fullName evidence="7">ThrRS/AlaRS common domain-containing protein</fullName>
    </submittedName>
</protein>
<keyword evidence="5" id="KW-0862">Zinc</keyword>
<dbReference type="STRING" id="329046.A0A1Y2CV96"/>
<name>A0A1Y2CV96_9FUNG</name>
<evidence type="ECO:0000256" key="4">
    <source>
        <dbReference type="ARBA" id="ARBA00022723"/>
    </source>
</evidence>
<organism evidence="7 8">
    <name type="scientific">Rhizoclosmatium globosum</name>
    <dbReference type="NCBI Taxonomy" id="329046"/>
    <lineage>
        <taxon>Eukaryota</taxon>
        <taxon>Fungi</taxon>
        <taxon>Fungi incertae sedis</taxon>
        <taxon>Chytridiomycota</taxon>
        <taxon>Chytridiomycota incertae sedis</taxon>
        <taxon>Chytridiomycetes</taxon>
        <taxon>Chytridiales</taxon>
        <taxon>Chytriomycetaceae</taxon>
        <taxon>Rhizoclosmatium</taxon>
    </lineage>
</organism>
<comment type="cofactor">
    <cofactor evidence="1">
        <name>Zn(2+)</name>
        <dbReference type="ChEBI" id="CHEBI:29105"/>
    </cofactor>
</comment>
<dbReference type="InterPro" id="IPR018165">
    <property type="entry name" value="Ala-tRNA-synth_IIc_core"/>
</dbReference>
<dbReference type="OrthoDB" id="288942at2759"/>
<dbReference type="GO" id="GO:0004813">
    <property type="term" value="F:alanine-tRNA ligase activity"/>
    <property type="evidence" value="ECO:0007669"/>
    <property type="project" value="InterPro"/>
</dbReference>
<dbReference type="InterPro" id="IPR051335">
    <property type="entry name" value="Alanyl-tRNA_Editing_Enzymes"/>
</dbReference>
<dbReference type="GO" id="GO:0002196">
    <property type="term" value="F:Ser-tRNA(Ala) deacylase activity"/>
    <property type="evidence" value="ECO:0007669"/>
    <property type="project" value="TreeGrafter"/>
</dbReference>
<evidence type="ECO:0000256" key="2">
    <source>
        <dbReference type="ARBA" id="ARBA00004496"/>
    </source>
</evidence>
<dbReference type="GO" id="GO:0046872">
    <property type="term" value="F:metal ion binding"/>
    <property type="evidence" value="ECO:0007669"/>
    <property type="project" value="UniProtKB-KW"/>
</dbReference>
<dbReference type="InterPro" id="IPR012947">
    <property type="entry name" value="tRNA_SAD"/>
</dbReference>
<comment type="subcellular location">
    <subcellularLocation>
        <location evidence="2">Cytoplasm</location>
    </subcellularLocation>
</comment>
<keyword evidence="4" id="KW-0479">Metal-binding</keyword>
<dbReference type="PANTHER" id="PTHR43462">
    <property type="entry name" value="ALANYL-TRNA EDITING PROTEIN"/>
    <property type="match status" value="1"/>
</dbReference>
<evidence type="ECO:0000313" key="7">
    <source>
        <dbReference type="EMBL" id="ORY50970.1"/>
    </source>
</evidence>
<dbReference type="GO" id="GO:0005737">
    <property type="term" value="C:cytoplasm"/>
    <property type="evidence" value="ECO:0007669"/>
    <property type="project" value="UniProtKB-SubCell"/>
</dbReference>
<dbReference type="PROSITE" id="PS50860">
    <property type="entry name" value="AA_TRNA_LIGASE_II_ALA"/>
    <property type="match status" value="1"/>
</dbReference>
<dbReference type="InterPro" id="IPR018163">
    <property type="entry name" value="Thr/Ala-tRNA-synth_IIc_edit"/>
</dbReference>
<dbReference type="SUPFAM" id="SSF50447">
    <property type="entry name" value="Translation proteins"/>
    <property type="match status" value="1"/>
</dbReference>
<comment type="caution">
    <text evidence="7">The sequence shown here is derived from an EMBL/GenBank/DDBJ whole genome shotgun (WGS) entry which is preliminary data.</text>
</comment>
<comment type="similarity">
    <text evidence="3">Belongs to the class-II aminoacyl-tRNA synthetase family. Alax-L subfamily.</text>
</comment>
<dbReference type="PANTHER" id="PTHR43462:SF1">
    <property type="entry name" value="ALANYL-TRNA EDITING PROTEIN AARSD1"/>
    <property type="match status" value="1"/>
</dbReference>
<dbReference type="GO" id="GO:0006419">
    <property type="term" value="P:alanyl-tRNA aminoacylation"/>
    <property type="evidence" value="ECO:0007669"/>
    <property type="project" value="InterPro"/>
</dbReference>
<dbReference type="AlphaFoldDB" id="A0A1Y2CV96"/>
<feature type="domain" description="Alanyl-transfer RNA synthetases family profile" evidence="6">
    <location>
        <begin position="8"/>
        <end position="254"/>
    </location>
</feature>
<gene>
    <name evidence="7" type="ORF">BCR33DRAFT_499748</name>
</gene>
<dbReference type="SUPFAM" id="SSF55186">
    <property type="entry name" value="ThrRS/AlaRS common domain"/>
    <property type="match status" value="1"/>
</dbReference>
<dbReference type="SMART" id="SM00863">
    <property type="entry name" value="tRNA_SAD"/>
    <property type="match status" value="1"/>
</dbReference>
<dbReference type="Proteomes" id="UP000193642">
    <property type="component" value="Unassembled WGS sequence"/>
</dbReference>
<dbReference type="GO" id="GO:0005524">
    <property type="term" value="F:ATP binding"/>
    <property type="evidence" value="ECO:0007669"/>
    <property type="project" value="InterPro"/>
</dbReference>
<dbReference type="Gene3D" id="2.40.30.130">
    <property type="match status" value="1"/>
</dbReference>
<evidence type="ECO:0000313" key="8">
    <source>
        <dbReference type="Proteomes" id="UP000193642"/>
    </source>
</evidence>
<evidence type="ECO:0000256" key="1">
    <source>
        <dbReference type="ARBA" id="ARBA00001947"/>
    </source>
</evidence>
<reference evidence="7 8" key="1">
    <citation type="submission" date="2016-07" db="EMBL/GenBank/DDBJ databases">
        <title>Pervasive Adenine N6-methylation of Active Genes in Fungi.</title>
        <authorList>
            <consortium name="DOE Joint Genome Institute"/>
            <person name="Mondo S.J."/>
            <person name="Dannebaum R.O."/>
            <person name="Kuo R.C."/>
            <person name="Labutti K."/>
            <person name="Haridas S."/>
            <person name="Kuo A."/>
            <person name="Salamov A."/>
            <person name="Ahrendt S.R."/>
            <person name="Lipzen A."/>
            <person name="Sullivan W."/>
            <person name="Andreopoulos W.B."/>
            <person name="Clum A."/>
            <person name="Lindquist E."/>
            <person name="Daum C."/>
            <person name="Ramamoorthy G.K."/>
            <person name="Gryganskyi A."/>
            <person name="Culley D."/>
            <person name="Magnuson J.K."/>
            <person name="James T.Y."/>
            <person name="O'Malley M.A."/>
            <person name="Stajich J.E."/>
            <person name="Spatafora J.W."/>
            <person name="Visel A."/>
            <person name="Grigoriev I.V."/>
        </authorList>
    </citation>
    <scope>NUCLEOTIDE SEQUENCE [LARGE SCALE GENOMIC DNA]</scope>
    <source>
        <strain evidence="7 8">JEL800</strain>
    </source>
</reference>
<evidence type="ECO:0000256" key="5">
    <source>
        <dbReference type="ARBA" id="ARBA00022833"/>
    </source>
</evidence>
<keyword evidence="8" id="KW-1185">Reference proteome</keyword>
<accession>A0A1Y2CV96</accession>
<proteinExistence type="inferred from homology"/>
<sequence>MPVSAAPVGALLCQRDSSLRSTTATIVSVTGTKASGTVEVVLSDTVLFPVGGGQPCDFGTIGGFAVTDVVRRGFEPVHLVSATVADLVVGSSVEVVVDWQRRWDHMQQHSGQHLLSAIAEQQYGLNTVAWALGKEKSCVEFDLTNQPVPTDETWASLESKVNSLIRDNLPFTIQTASSHEENGSLPSKLPEDLASGVIRNVRIGNLDNNPCCGTHVSSTSQLQCMKLLNTERIRGKNLRLYFIFGDRVLSTLHASVTRDRVLGNLLCAGPDQFVEKVTGLQNQVKDLTKSNKSYLKEVSDFISLNLASSLSSIAVTPTSTVPILAYHRADGDAEFLTTLSKSASEKCKNCVLIFTTGEVSSGGAALVVGGTETKEADVSTVWKAFQTAMGTKDQMKGGGAKGRFQAKSVGWSQRSAALVNIGAVDVL</sequence>
<dbReference type="GO" id="GO:0003676">
    <property type="term" value="F:nucleic acid binding"/>
    <property type="evidence" value="ECO:0007669"/>
    <property type="project" value="InterPro"/>
</dbReference>
<dbReference type="Pfam" id="PF07973">
    <property type="entry name" value="tRNA_SAD"/>
    <property type="match status" value="1"/>
</dbReference>